<dbReference type="WBParaSite" id="ES5_v2.g14663.t1">
    <property type="protein sequence ID" value="ES5_v2.g14663.t1"/>
    <property type="gene ID" value="ES5_v2.g14663"/>
</dbReference>
<dbReference type="Proteomes" id="UP000887579">
    <property type="component" value="Unplaced"/>
</dbReference>
<reference evidence="2" key="1">
    <citation type="submission" date="2022-11" db="UniProtKB">
        <authorList>
            <consortium name="WormBaseParasite"/>
        </authorList>
    </citation>
    <scope>IDENTIFICATION</scope>
</reference>
<organism evidence="1 2">
    <name type="scientific">Panagrolaimus sp. ES5</name>
    <dbReference type="NCBI Taxonomy" id="591445"/>
    <lineage>
        <taxon>Eukaryota</taxon>
        <taxon>Metazoa</taxon>
        <taxon>Ecdysozoa</taxon>
        <taxon>Nematoda</taxon>
        <taxon>Chromadorea</taxon>
        <taxon>Rhabditida</taxon>
        <taxon>Tylenchina</taxon>
        <taxon>Panagrolaimomorpha</taxon>
        <taxon>Panagrolaimoidea</taxon>
        <taxon>Panagrolaimidae</taxon>
        <taxon>Panagrolaimus</taxon>
    </lineage>
</organism>
<protein>
    <submittedName>
        <fullName evidence="2">Uncharacterized protein</fullName>
    </submittedName>
</protein>
<name>A0AC34FBV6_9BILA</name>
<proteinExistence type="predicted"/>
<evidence type="ECO:0000313" key="2">
    <source>
        <dbReference type="WBParaSite" id="ES5_v2.g14663.t1"/>
    </source>
</evidence>
<evidence type="ECO:0000313" key="1">
    <source>
        <dbReference type="Proteomes" id="UP000887579"/>
    </source>
</evidence>
<accession>A0AC34FBV6</accession>
<sequence>MALNDCKKCRRLKIELETERELNVEFKKLAENYENEPKVETNSGQNLCCSELRKQNEDKEIVINDLTLRVGKAEYEYKQKEKKLEKERDEVKAENAKLEDELKKLQNQNEITLRNITLLESEKKREVDYLNAELKKKDADIASLRSANSNLDNAK</sequence>